<dbReference type="Proteomes" id="UP000800200">
    <property type="component" value="Unassembled WGS sequence"/>
</dbReference>
<organism evidence="1 2">
    <name type="scientific">Zopfia rhizophila CBS 207.26</name>
    <dbReference type="NCBI Taxonomy" id="1314779"/>
    <lineage>
        <taxon>Eukaryota</taxon>
        <taxon>Fungi</taxon>
        <taxon>Dikarya</taxon>
        <taxon>Ascomycota</taxon>
        <taxon>Pezizomycotina</taxon>
        <taxon>Dothideomycetes</taxon>
        <taxon>Dothideomycetes incertae sedis</taxon>
        <taxon>Zopfiaceae</taxon>
        <taxon>Zopfia</taxon>
    </lineage>
</organism>
<dbReference type="Pfam" id="PF12520">
    <property type="entry name" value="DUF3723"/>
    <property type="match status" value="1"/>
</dbReference>
<reference evidence="1" key="1">
    <citation type="journal article" date="2020" name="Stud. Mycol.">
        <title>101 Dothideomycetes genomes: a test case for predicting lifestyles and emergence of pathogens.</title>
        <authorList>
            <person name="Haridas S."/>
            <person name="Albert R."/>
            <person name="Binder M."/>
            <person name="Bloem J."/>
            <person name="Labutti K."/>
            <person name="Salamov A."/>
            <person name="Andreopoulos B."/>
            <person name="Baker S."/>
            <person name="Barry K."/>
            <person name="Bills G."/>
            <person name="Bluhm B."/>
            <person name="Cannon C."/>
            <person name="Castanera R."/>
            <person name="Culley D."/>
            <person name="Daum C."/>
            <person name="Ezra D."/>
            <person name="Gonzalez J."/>
            <person name="Henrissat B."/>
            <person name="Kuo A."/>
            <person name="Liang C."/>
            <person name="Lipzen A."/>
            <person name="Lutzoni F."/>
            <person name="Magnuson J."/>
            <person name="Mondo S."/>
            <person name="Nolan M."/>
            <person name="Ohm R."/>
            <person name="Pangilinan J."/>
            <person name="Park H.-J."/>
            <person name="Ramirez L."/>
            <person name="Alfaro M."/>
            <person name="Sun H."/>
            <person name="Tritt A."/>
            <person name="Yoshinaga Y."/>
            <person name="Zwiers L.-H."/>
            <person name="Turgeon B."/>
            <person name="Goodwin S."/>
            <person name="Spatafora J."/>
            <person name="Crous P."/>
            <person name="Grigoriev I."/>
        </authorList>
    </citation>
    <scope>NUCLEOTIDE SEQUENCE</scope>
    <source>
        <strain evidence="1">CBS 207.26</strain>
    </source>
</reference>
<evidence type="ECO:0000313" key="1">
    <source>
        <dbReference type="EMBL" id="KAF2182665.1"/>
    </source>
</evidence>
<gene>
    <name evidence="1" type="ORF">K469DRAFT_443832</name>
</gene>
<sequence>MNQIRINDAERRIEAEKSSKFRGRARVSLEFLYFSVHCPRDLDRSNVERLKGVYLREGVKRLEPKNHVPAIISKADLKSAIKHSGTSLSDLLNRPQENLPRLKFPPNFRLQCLHGKHRIDAAKESPRLKGEEKWWTVTFYLEDLSEEAKRSLIEDYSNSKSFSDGLIFRKIVEYELTDMFAERHWWSWLTDSKRDILNRVFEHSGFSAALRNLLRIPALLDDLKISLWHKIIATLSDEEFIHYFDRIILTFDRILGGDERLMNILDSETVQLIQSKCPGASQEDLEDLDKLMRNRRIFSTIDDETTRQRIWRRLRKVDYLIPTLGSLQKDFKYLIGPAKAVKKLLKPPKRRQRGRKTLRGLAYLAFSGGRNHGKVLLQTSEKSSKLCNGGLQDQFEFGFQQLYLYAMRHVFDLVKECPLKERGKKTPVARPPDPVIWDGFASLAYTLGFESSEIHQLRKLDPYWEKARQKL</sequence>
<dbReference type="AlphaFoldDB" id="A0A6A6DV69"/>
<keyword evidence="2" id="KW-1185">Reference proteome</keyword>
<proteinExistence type="predicted"/>
<dbReference type="OrthoDB" id="5421195at2759"/>
<evidence type="ECO:0000313" key="2">
    <source>
        <dbReference type="Proteomes" id="UP000800200"/>
    </source>
</evidence>
<feature type="non-terminal residue" evidence="1">
    <location>
        <position position="471"/>
    </location>
</feature>
<accession>A0A6A6DV69</accession>
<dbReference type="InterPro" id="IPR022198">
    <property type="entry name" value="DUF3723"/>
</dbReference>
<name>A0A6A6DV69_9PEZI</name>
<dbReference type="EMBL" id="ML994647">
    <property type="protein sequence ID" value="KAF2182665.1"/>
    <property type="molecule type" value="Genomic_DNA"/>
</dbReference>
<protein>
    <submittedName>
        <fullName evidence="1">Uncharacterized protein</fullName>
    </submittedName>
</protein>